<protein>
    <submittedName>
        <fullName evidence="3">Rare lipoprotein A</fullName>
    </submittedName>
</protein>
<evidence type="ECO:0000259" key="2">
    <source>
        <dbReference type="Pfam" id="PF03330"/>
    </source>
</evidence>
<gene>
    <name evidence="3" type="ORF">SAMN05660493_02871</name>
</gene>
<proteinExistence type="inferred from homology"/>
<dbReference type="InterPro" id="IPR012997">
    <property type="entry name" value="RplA"/>
</dbReference>
<comment type="similarity">
    <text evidence="1">Belongs to the RlpA family.</text>
</comment>
<evidence type="ECO:0000313" key="4">
    <source>
        <dbReference type="Proteomes" id="UP000187261"/>
    </source>
</evidence>
<dbReference type="SUPFAM" id="SSF50685">
    <property type="entry name" value="Barwin-like endoglucanases"/>
    <property type="match status" value="1"/>
</dbReference>
<reference evidence="4" key="1">
    <citation type="submission" date="2016-10" db="EMBL/GenBank/DDBJ databases">
        <authorList>
            <person name="Varghese N."/>
            <person name="Submissions S."/>
        </authorList>
    </citation>
    <scope>NUCLEOTIDE SEQUENCE [LARGE SCALE GENOMIC DNA]</scope>
    <source>
        <strain evidence="4">DSM 19482</strain>
    </source>
</reference>
<dbReference type="NCBIfam" id="TIGR00413">
    <property type="entry name" value="rlpA"/>
    <property type="match status" value="1"/>
</dbReference>
<dbReference type="PANTHER" id="PTHR34183:SF8">
    <property type="entry name" value="ENDOLYTIC PEPTIDOGLYCAN TRANSGLYCOSYLASE RLPA-RELATED"/>
    <property type="match status" value="1"/>
</dbReference>
<keyword evidence="4" id="KW-1185">Reference proteome</keyword>
<dbReference type="STRING" id="1121284.SAMN05660493_02871"/>
<keyword evidence="3" id="KW-0449">Lipoprotein</keyword>
<name>A0A1U7PX51_9FLAO</name>
<dbReference type="Gene3D" id="2.40.40.10">
    <property type="entry name" value="RlpA-like domain"/>
    <property type="match status" value="1"/>
</dbReference>
<accession>A0A1U7PX51</accession>
<evidence type="ECO:0000256" key="1">
    <source>
        <dbReference type="RuleBase" id="RU003495"/>
    </source>
</evidence>
<feature type="domain" description="RlpA-like protein double-psi beta-barrel" evidence="2">
    <location>
        <begin position="51"/>
        <end position="135"/>
    </location>
</feature>
<dbReference type="AlphaFoldDB" id="A0A1U7PX51"/>
<dbReference type="CDD" id="cd22268">
    <property type="entry name" value="DPBB_RlpA-like"/>
    <property type="match status" value="1"/>
</dbReference>
<dbReference type="Proteomes" id="UP000187261">
    <property type="component" value="Unassembled WGS sequence"/>
</dbReference>
<dbReference type="RefSeq" id="WP_221406977.1">
    <property type="nucleotide sequence ID" value="NZ_FTPU01000042.1"/>
</dbReference>
<dbReference type="InterPro" id="IPR009009">
    <property type="entry name" value="RlpA-like_DPBB"/>
</dbReference>
<organism evidence="3 4">
    <name type="scientific">Epilithonimonas bovis DSM 19482</name>
    <dbReference type="NCBI Taxonomy" id="1121284"/>
    <lineage>
        <taxon>Bacteria</taxon>
        <taxon>Pseudomonadati</taxon>
        <taxon>Bacteroidota</taxon>
        <taxon>Flavobacteriia</taxon>
        <taxon>Flavobacteriales</taxon>
        <taxon>Weeksellaceae</taxon>
        <taxon>Chryseobacterium group</taxon>
        <taxon>Epilithonimonas</taxon>
    </lineage>
</organism>
<dbReference type="EMBL" id="FTPU01000042">
    <property type="protein sequence ID" value="SIT98135.1"/>
    <property type="molecule type" value="Genomic_DNA"/>
</dbReference>
<dbReference type="Pfam" id="PF03330">
    <property type="entry name" value="DPBB_1"/>
    <property type="match status" value="1"/>
</dbReference>
<sequence>MKNCYGCLNKKGYSRCDNMFKVFVIMLMTSVLVISCRSSRNAGGYNSTTVSYYADRFSGKKTASGEIYRHHRMTASHKTLPFGTKVEIVNTSNNKKVHVTVNDRGTLKPSRAFDLSQGAFKKIADLRDGVVKVRYRVLN</sequence>
<dbReference type="PANTHER" id="PTHR34183">
    <property type="entry name" value="ENDOLYTIC PEPTIDOGLYCAN TRANSGLYCOSYLASE RLPA"/>
    <property type="match status" value="1"/>
</dbReference>
<dbReference type="InterPro" id="IPR036908">
    <property type="entry name" value="RlpA-like_sf"/>
</dbReference>
<evidence type="ECO:0000313" key="3">
    <source>
        <dbReference type="EMBL" id="SIT98135.1"/>
    </source>
</evidence>